<evidence type="ECO:0000256" key="1">
    <source>
        <dbReference type="ARBA" id="ARBA00008007"/>
    </source>
</evidence>
<protein>
    <submittedName>
        <fullName evidence="2">ComF family protein</fullName>
    </submittedName>
</protein>
<dbReference type="CDD" id="cd06223">
    <property type="entry name" value="PRTases_typeI"/>
    <property type="match status" value="1"/>
</dbReference>
<dbReference type="AlphaFoldDB" id="A0A2W1LIN1"/>
<keyword evidence="3" id="KW-1185">Reference proteome</keyword>
<accession>A0A2W1LIN1</accession>
<evidence type="ECO:0000313" key="3">
    <source>
        <dbReference type="Proteomes" id="UP000249522"/>
    </source>
</evidence>
<dbReference type="InterPro" id="IPR029057">
    <property type="entry name" value="PRTase-like"/>
</dbReference>
<comment type="caution">
    <text evidence="2">The sequence shown here is derived from an EMBL/GenBank/DDBJ whole genome shotgun (WGS) entry which is preliminary data.</text>
</comment>
<dbReference type="Proteomes" id="UP000249522">
    <property type="component" value="Unassembled WGS sequence"/>
</dbReference>
<dbReference type="OrthoDB" id="9779910at2"/>
<dbReference type="PANTHER" id="PTHR47505">
    <property type="entry name" value="DNA UTILIZATION PROTEIN YHGH"/>
    <property type="match status" value="1"/>
</dbReference>
<reference evidence="2 3" key="1">
    <citation type="submission" date="2018-06" db="EMBL/GenBank/DDBJ databases">
        <title>Paenibacillus imtechensis sp. nov.</title>
        <authorList>
            <person name="Pinnaka A.K."/>
            <person name="Singh H."/>
            <person name="Kaur M."/>
        </authorList>
    </citation>
    <scope>NUCLEOTIDE SEQUENCE [LARGE SCALE GENOMIC DNA]</scope>
    <source>
        <strain evidence="2 3">SMB1</strain>
    </source>
</reference>
<evidence type="ECO:0000313" key="2">
    <source>
        <dbReference type="EMBL" id="PZD97830.1"/>
    </source>
</evidence>
<gene>
    <name evidence="2" type="ORF">DNH61_00800</name>
</gene>
<dbReference type="PANTHER" id="PTHR47505:SF1">
    <property type="entry name" value="DNA UTILIZATION PROTEIN YHGH"/>
    <property type="match status" value="1"/>
</dbReference>
<dbReference type="SUPFAM" id="SSF53271">
    <property type="entry name" value="PRTase-like"/>
    <property type="match status" value="1"/>
</dbReference>
<name>A0A2W1LIN1_9BACL</name>
<dbReference type="Gene3D" id="3.40.50.2020">
    <property type="match status" value="1"/>
</dbReference>
<sequence>MLLLDRIMSWAAQGLQAGVGFLQEQNCSCLVCGRNTGGRLGMEAGHSFNGWYRDLLPVQRRSVNHIRQSISNKLCAGCLALIPWLTEIKCRACGRGIACPDCERRSRPAFRYNRSAVQYDSAMRDWLALYKYRGLEKLEPLLAEMLYLPYYGLSRLAAEAGSNLVSCGSEPWDMVTYVPVSSERAQERGFNQAERLAAALGSQFHLPVLPLLIRTRHSGKQSLKSRRERVTDMRSLFAPDEAGWTAWEYQYQQRWNPSGKQRKDKRSNNRPLNSPIRILLIDDIYTTGSTIEACSEVLKYRSKVTCEVYSLTWSRS</sequence>
<dbReference type="EMBL" id="QKRB01000006">
    <property type="protein sequence ID" value="PZD97830.1"/>
    <property type="molecule type" value="Genomic_DNA"/>
</dbReference>
<dbReference type="RefSeq" id="WP_111144793.1">
    <property type="nucleotide sequence ID" value="NZ_QKRB01000006.1"/>
</dbReference>
<dbReference type="InterPro" id="IPR051910">
    <property type="entry name" value="ComF/GntX_DNA_util-trans"/>
</dbReference>
<organism evidence="2 3">
    <name type="scientific">Paenibacillus sambharensis</name>
    <dbReference type="NCBI Taxonomy" id="1803190"/>
    <lineage>
        <taxon>Bacteria</taxon>
        <taxon>Bacillati</taxon>
        <taxon>Bacillota</taxon>
        <taxon>Bacilli</taxon>
        <taxon>Bacillales</taxon>
        <taxon>Paenibacillaceae</taxon>
        <taxon>Paenibacillus</taxon>
    </lineage>
</organism>
<comment type="similarity">
    <text evidence="1">Belongs to the ComF/GntX family.</text>
</comment>
<dbReference type="InterPro" id="IPR000836">
    <property type="entry name" value="PRTase_dom"/>
</dbReference>
<proteinExistence type="inferred from homology"/>